<dbReference type="AlphaFoldDB" id="A0A0H3L252"/>
<dbReference type="InterPro" id="IPR006379">
    <property type="entry name" value="HAD-SF_hydro_IIB"/>
</dbReference>
<dbReference type="SUPFAM" id="SSF56784">
    <property type="entry name" value="HAD-like"/>
    <property type="match status" value="1"/>
</dbReference>
<dbReference type="NCBIfam" id="TIGR01484">
    <property type="entry name" value="HAD-SF-IIB"/>
    <property type="match status" value="1"/>
</dbReference>
<organism evidence="6 7">
    <name type="scientific">Pantoea ananatis (strain AJ13355)</name>
    <dbReference type="NCBI Taxonomy" id="932677"/>
    <lineage>
        <taxon>Bacteria</taxon>
        <taxon>Pseudomonadati</taxon>
        <taxon>Pseudomonadota</taxon>
        <taxon>Gammaproteobacteria</taxon>
        <taxon>Enterobacterales</taxon>
        <taxon>Erwiniaceae</taxon>
        <taxon>Pantoea</taxon>
    </lineage>
</organism>
<dbReference type="Proteomes" id="UP000006690">
    <property type="component" value="Chromosome"/>
</dbReference>
<protein>
    <submittedName>
        <fullName evidence="6">Hydrolase YigL</fullName>
    </submittedName>
</protein>
<name>A0A0H3L252_PANAA</name>
<reference evidence="7" key="1">
    <citation type="journal article" date="2012" name="Appl. Microbiol. Biotechnol.">
        <title>The complete genome sequence of Pantoea ananatis AJ13355, an organism with great biotechnological potential.</title>
        <authorList>
            <person name="Hara Y."/>
            <person name="Kadotani N."/>
            <person name="Izui H."/>
            <person name="Katashkina J.I."/>
            <person name="Kuvaeva T.M."/>
            <person name="Andreeva I.G."/>
            <person name="Golubeva L.I."/>
            <person name="Malko D.B."/>
            <person name="Makeev V.J."/>
            <person name="Mashko S.V."/>
            <person name="Kozlov Y.I."/>
        </authorList>
    </citation>
    <scope>NUCLEOTIDE SEQUENCE [LARGE SCALE GENOMIC DNA]</scope>
    <source>
        <strain evidence="7">AJ13355</strain>
    </source>
</reference>
<dbReference type="NCBIfam" id="TIGR00099">
    <property type="entry name" value="Cof-subfamily"/>
    <property type="match status" value="1"/>
</dbReference>
<dbReference type="PATRIC" id="fig|553.3.peg.4277"/>
<dbReference type="KEGG" id="paj:PAJ_3341"/>
<dbReference type="SFLD" id="SFLDG01140">
    <property type="entry name" value="C2.B:_Phosphomannomutase_and_P"/>
    <property type="match status" value="1"/>
</dbReference>
<dbReference type="PROSITE" id="PS01229">
    <property type="entry name" value="COF_2"/>
    <property type="match status" value="1"/>
</dbReference>
<evidence type="ECO:0000256" key="2">
    <source>
        <dbReference type="ARBA" id="ARBA00022723"/>
    </source>
</evidence>
<dbReference type="HOGENOM" id="CLU_044146_5_2_6"/>
<comment type="cofactor">
    <cofactor evidence="1">
        <name>Mg(2+)</name>
        <dbReference type="ChEBI" id="CHEBI:18420"/>
    </cofactor>
</comment>
<keyword evidence="3 6" id="KW-0378">Hydrolase</keyword>
<dbReference type="SFLD" id="SFLDS00003">
    <property type="entry name" value="Haloacid_Dehalogenase"/>
    <property type="match status" value="1"/>
</dbReference>
<dbReference type="PROSITE" id="PS01228">
    <property type="entry name" value="COF_1"/>
    <property type="match status" value="1"/>
</dbReference>
<dbReference type="GO" id="GO:0016791">
    <property type="term" value="F:phosphatase activity"/>
    <property type="evidence" value="ECO:0007669"/>
    <property type="project" value="UniProtKB-ARBA"/>
</dbReference>
<dbReference type="CDD" id="cd07516">
    <property type="entry name" value="HAD_Pase"/>
    <property type="match status" value="1"/>
</dbReference>
<comment type="similarity">
    <text evidence="5">Belongs to the HAD-like hydrolase superfamily. Cof family.</text>
</comment>
<dbReference type="Pfam" id="PF08282">
    <property type="entry name" value="Hydrolase_3"/>
    <property type="match status" value="1"/>
</dbReference>
<dbReference type="Gene3D" id="3.30.1240.10">
    <property type="match status" value="1"/>
</dbReference>
<gene>
    <name evidence="6" type="primary">yigL</name>
    <name evidence="6" type="ordered locus">PAJ_3341</name>
</gene>
<dbReference type="InterPro" id="IPR036412">
    <property type="entry name" value="HAD-like_sf"/>
</dbReference>
<keyword evidence="4" id="KW-0460">Magnesium</keyword>
<sequence>MYHIVVSDLDGTLLSPEHRLTPDARETLQQLVAKGIHFIFATGRHHIDVGQMRDKLGIPAYMITSNGARVHNPAGELIFSHNLDWDIAQDLFGLQYHHPEVLTHVYRDDEWFVSRCSPAEKDYFRESDFHYQVYEPGILPTDGISKVFFTCEEPEHLIPMELAIEARWGDRVNVSFSLPTCLEVMAGGVSKGHALESVAKQLGFTLKDCIAFGDGMNDVEMLSMAGKGCIMANAHQRLKDTLPELEVIGSNVEDAVPATLRKLYLS</sequence>
<dbReference type="EMBL" id="AP012032">
    <property type="protein sequence ID" value="BAK13421.1"/>
    <property type="molecule type" value="Genomic_DNA"/>
</dbReference>
<proteinExistence type="inferred from homology"/>
<dbReference type="GO" id="GO:0000287">
    <property type="term" value="F:magnesium ion binding"/>
    <property type="evidence" value="ECO:0007669"/>
    <property type="project" value="UniProtKB-ARBA"/>
</dbReference>
<evidence type="ECO:0000313" key="7">
    <source>
        <dbReference type="Proteomes" id="UP000006690"/>
    </source>
</evidence>
<dbReference type="OrthoDB" id="5498330at2"/>
<accession>A0A0H3L252</accession>
<evidence type="ECO:0000256" key="1">
    <source>
        <dbReference type="ARBA" id="ARBA00001946"/>
    </source>
</evidence>
<evidence type="ECO:0000313" key="6">
    <source>
        <dbReference type="EMBL" id="BAK13421.1"/>
    </source>
</evidence>
<dbReference type="eggNOG" id="COG0561">
    <property type="taxonomic scope" value="Bacteria"/>
</dbReference>
<keyword evidence="2" id="KW-0479">Metal-binding</keyword>
<dbReference type="InterPro" id="IPR023214">
    <property type="entry name" value="HAD_sf"/>
</dbReference>
<dbReference type="PANTHER" id="PTHR47267:SF4">
    <property type="entry name" value="PYRIDOXAL PHOSPHATE PHOSPHATASE YIGL"/>
    <property type="match status" value="1"/>
</dbReference>
<dbReference type="SFLD" id="SFLDG01144">
    <property type="entry name" value="C2.B.4:_PGP_Like"/>
    <property type="match status" value="1"/>
</dbReference>
<dbReference type="PANTHER" id="PTHR47267">
    <property type="match status" value="1"/>
</dbReference>
<dbReference type="RefSeq" id="WP_013024086.1">
    <property type="nucleotide sequence ID" value="NC_017531.2"/>
</dbReference>
<evidence type="ECO:0000256" key="5">
    <source>
        <dbReference type="ARBA" id="ARBA00034778"/>
    </source>
</evidence>
<evidence type="ECO:0000256" key="3">
    <source>
        <dbReference type="ARBA" id="ARBA00022801"/>
    </source>
</evidence>
<dbReference type="NCBIfam" id="NF008213">
    <property type="entry name" value="PRK10976.1"/>
    <property type="match status" value="1"/>
</dbReference>
<dbReference type="GeneID" id="57270175"/>
<dbReference type="Gene3D" id="3.40.50.1000">
    <property type="entry name" value="HAD superfamily/HAD-like"/>
    <property type="match status" value="1"/>
</dbReference>
<evidence type="ECO:0000256" key="4">
    <source>
        <dbReference type="ARBA" id="ARBA00022842"/>
    </source>
</evidence>
<dbReference type="InterPro" id="IPR000150">
    <property type="entry name" value="Cof"/>
</dbReference>